<keyword evidence="3" id="KW-1133">Transmembrane helix</keyword>
<dbReference type="Proteomes" id="UP000700212">
    <property type="component" value="Unassembled WGS sequence"/>
</dbReference>
<dbReference type="Pfam" id="PF19040">
    <property type="entry name" value="SGNH"/>
    <property type="match status" value="1"/>
</dbReference>
<dbReference type="InterPro" id="IPR002656">
    <property type="entry name" value="Acyl_transf_3_dom"/>
</dbReference>
<evidence type="ECO:0000259" key="5">
    <source>
        <dbReference type="Pfam" id="PF19040"/>
    </source>
</evidence>
<keyword evidence="3" id="KW-0812">Transmembrane</keyword>
<gene>
    <name evidence="6" type="ORF">K8V30_00470</name>
</gene>
<dbReference type="EMBL" id="DYTV01000007">
    <property type="protein sequence ID" value="HJH10161.1"/>
    <property type="molecule type" value="Genomic_DNA"/>
</dbReference>
<protein>
    <submittedName>
        <fullName evidence="6">Acyltransferase</fullName>
    </submittedName>
</protein>
<evidence type="ECO:0000256" key="2">
    <source>
        <dbReference type="ARBA" id="ARBA00007400"/>
    </source>
</evidence>
<reference evidence="6" key="1">
    <citation type="journal article" date="2021" name="PeerJ">
        <title>Extensive microbial diversity within the chicken gut microbiome revealed by metagenomics and culture.</title>
        <authorList>
            <person name="Gilroy R."/>
            <person name="Ravi A."/>
            <person name="Getino M."/>
            <person name="Pursley I."/>
            <person name="Horton D.L."/>
            <person name="Alikhan N.F."/>
            <person name="Baker D."/>
            <person name="Gharbi K."/>
            <person name="Hall N."/>
            <person name="Watson M."/>
            <person name="Adriaenssens E.M."/>
            <person name="Foster-Nyarko E."/>
            <person name="Jarju S."/>
            <person name="Secka A."/>
            <person name="Antonio M."/>
            <person name="Oren A."/>
            <person name="Chaudhuri R.R."/>
            <person name="La Ragione R."/>
            <person name="Hildebrand F."/>
            <person name="Pallen M.J."/>
        </authorList>
    </citation>
    <scope>NUCLEOTIDE SEQUENCE</scope>
    <source>
        <strain evidence="6">CHK160-4876</strain>
    </source>
</reference>
<feature type="transmembrane region" description="Helical" evidence="3">
    <location>
        <begin position="309"/>
        <end position="329"/>
    </location>
</feature>
<evidence type="ECO:0000313" key="6">
    <source>
        <dbReference type="EMBL" id="HJH10161.1"/>
    </source>
</evidence>
<dbReference type="Pfam" id="PF01757">
    <property type="entry name" value="Acyl_transf_3"/>
    <property type="match status" value="1"/>
</dbReference>
<keyword evidence="3" id="KW-0472">Membrane</keyword>
<sequence>MLWEKCYNCNGLVKGVKIINTKDLRIPVKRYRPEIEGLRTIATLLVAIYHIWFGRVSGGIDVFFVLSGFLITTSLLARVEKEGTINVFDFLLGLAKRLFPQALLVISFIMIAGLFFLPPHMWQNLTPHMLASVFYYENWRLAFDAVDYLATDSDTSPFQHYWSLGIQGQFYLIWPVVILFSYFIARKVFKKPVRKTFLSVLLIIFVTSLSYSVYKTTVNQPWAYFDTFARAWEFSIGGILALLLPYLKWSNILNVILGWLGLAIICLTGVLLPVSTVFPGYLALVPITGVLLIIITTNHNPTYGVQHLLTYKPLMYLGGLTYGIYLWHWPLLLFYQHYKNTTVLTLTEGVILLVVTLILSLFSTKVIEARIRPLSIQNQRIKVISVLAASLVLTAFIGFIAYNKIDAVQAQSLIAMGNTEDYPGAMAKLYGITPSEVESYLPSEIDIVQDFPSFYQYKECLGKDGVDVKKCSFGQKENPKYVVAMVGGSHSVHWFPALEILAEQLEFRIDSYNHDGCRFTDQDKEKQLTETCLEWNENVIAALQENPPDLVFTTATLNKRADIPQGYINQWTKLQDVTTIFAIRDNPRMKENIAQCLAKTTNPLDCAIPRDEGVSPTIPWETTPNIPNNVIFADLTDYFCDEEICPPVIGNVVIYRDNNHITATYAKTLAPALKAPLESALKQTKGR</sequence>
<feature type="transmembrane region" description="Helical" evidence="3">
    <location>
        <begin position="197"/>
        <end position="214"/>
    </location>
</feature>
<accession>A0A921T4B5</accession>
<dbReference type="PANTHER" id="PTHR23028:SF53">
    <property type="entry name" value="ACYL_TRANSF_3 DOMAIN-CONTAINING PROTEIN"/>
    <property type="match status" value="1"/>
</dbReference>
<feature type="domain" description="SGNH" evidence="5">
    <location>
        <begin position="460"/>
        <end position="674"/>
    </location>
</feature>
<comment type="similarity">
    <text evidence="2">Belongs to the acyltransferase 3 family.</text>
</comment>
<evidence type="ECO:0000256" key="3">
    <source>
        <dbReference type="SAM" id="Phobius"/>
    </source>
</evidence>
<feature type="transmembrane region" description="Helical" evidence="3">
    <location>
        <begin position="98"/>
        <end position="117"/>
    </location>
</feature>
<evidence type="ECO:0000259" key="4">
    <source>
        <dbReference type="Pfam" id="PF01757"/>
    </source>
</evidence>
<feature type="transmembrane region" description="Helical" evidence="3">
    <location>
        <begin position="161"/>
        <end position="185"/>
    </location>
</feature>
<feature type="transmembrane region" description="Helical" evidence="3">
    <location>
        <begin position="278"/>
        <end position="297"/>
    </location>
</feature>
<dbReference type="GO" id="GO:0009103">
    <property type="term" value="P:lipopolysaccharide biosynthetic process"/>
    <property type="evidence" value="ECO:0007669"/>
    <property type="project" value="TreeGrafter"/>
</dbReference>
<feature type="transmembrane region" description="Helical" evidence="3">
    <location>
        <begin position="229"/>
        <end position="247"/>
    </location>
</feature>
<feature type="domain" description="Acyltransferase 3" evidence="4">
    <location>
        <begin position="34"/>
        <end position="362"/>
    </location>
</feature>
<dbReference type="GO" id="GO:0016747">
    <property type="term" value="F:acyltransferase activity, transferring groups other than amino-acyl groups"/>
    <property type="evidence" value="ECO:0007669"/>
    <property type="project" value="InterPro"/>
</dbReference>
<feature type="transmembrane region" description="Helical" evidence="3">
    <location>
        <begin position="58"/>
        <end position="77"/>
    </location>
</feature>
<comment type="subcellular location">
    <subcellularLocation>
        <location evidence="1">Membrane</location>
    </subcellularLocation>
</comment>
<comment type="caution">
    <text evidence="6">The sequence shown here is derived from an EMBL/GenBank/DDBJ whole genome shotgun (WGS) entry which is preliminary data.</text>
</comment>
<dbReference type="AlphaFoldDB" id="A0A921T4B5"/>
<evidence type="ECO:0000256" key="1">
    <source>
        <dbReference type="ARBA" id="ARBA00004370"/>
    </source>
</evidence>
<dbReference type="InterPro" id="IPR043968">
    <property type="entry name" value="SGNH"/>
</dbReference>
<dbReference type="InterPro" id="IPR050879">
    <property type="entry name" value="Acyltransferase_3"/>
</dbReference>
<evidence type="ECO:0000313" key="7">
    <source>
        <dbReference type="Proteomes" id="UP000700212"/>
    </source>
</evidence>
<keyword evidence="6" id="KW-0808">Transferase</keyword>
<feature type="transmembrane region" description="Helical" evidence="3">
    <location>
        <begin position="383"/>
        <end position="402"/>
    </location>
</feature>
<organism evidence="6 7">
    <name type="scientific">Metalysinibacillus jejuensis</name>
    <dbReference type="NCBI Taxonomy" id="914327"/>
    <lineage>
        <taxon>Bacteria</taxon>
        <taxon>Bacillati</taxon>
        <taxon>Bacillota</taxon>
        <taxon>Bacilli</taxon>
        <taxon>Bacillales</taxon>
        <taxon>Caryophanaceae</taxon>
        <taxon>Metalysinibacillus</taxon>
    </lineage>
</organism>
<dbReference type="GO" id="GO:0016020">
    <property type="term" value="C:membrane"/>
    <property type="evidence" value="ECO:0007669"/>
    <property type="project" value="TreeGrafter"/>
</dbReference>
<feature type="transmembrane region" description="Helical" evidence="3">
    <location>
        <begin position="35"/>
        <end position="52"/>
    </location>
</feature>
<proteinExistence type="inferred from homology"/>
<feature type="transmembrane region" description="Helical" evidence="3">
    <location>
        <begin position="341"/>
        <end position="362"/>
    </location>
</feature>
<name>A0A921T4B5_9BACL</name>
<keyword evidence="6" id="KW-0012">Acyltransferase</keyword>
<feature type="transmembrane region" description="Helical" evidence="3">
    <location>
        <begin position="252"/>
        <end position="272"/>
    </location>
</feature>
<dbReference type="PANTHER" id="PTHR23028">
    <property type="entry name" value="ACETYLTRANSFERASE"/>
    <property type="match status" value="1"/>
</dbReference>
<reference evidence="6" key="2">
    <citation type="submission" date="2021-09" db="EMBL/GenBank/DDBJ databases">
        <authorList>
            <person name="Gilroy R."/>
        </authorList>
    </citation>
    <scope>NUCLEOTIDE SEQUENCE</scope>
    <source>
        <strain evidence="6">CHK160-4876</strain>
    </source>
</reference>